<dbReference type="AlphaFoldDB" id="A0A317T7M9"/>
<dbReference type="Gene3D" id="1.10.150.320">
    <property type="entry name" value="Photosystem II 12 kDa extrinsic protein"/>
    <property type="match status" value="1"/>
</dbReference>
<evidence type="ECO:0000313" key="2">
    <source>
        <dbReference type="Proteomes" id="UP000246278"/>
    </source>
</evidence>
<dbReference type="Pfam" id="PF12836">
    <property type="entry name" value="HHH_3"/>
    <property type="match status" value="1"/>
</dbReference>
<dbReference type="OrthoDB" id="9790239at2"/>
<gene>
    <name evidence="1" type="ORF">CR164_02920</name>
</gene>
<dbReference type="SUPFAM" id="SSF47781">
    <property type="entry name" value="RuvA domain 2-like"/>
    <property type="match status" value="1"/>
</dbReference>
<sequence length="163" mass="18100">MNFRDKIAVMLSMTRTEVAVVSLLLLSFVLGIIVNGSRSFQKAALFEAKEQTPYFTDAKVDSLLREAMLFEKSLAEKGLQADHIGLSQKMSSADAADSGKIVFSGATVEELSSIPGISSVLASRLITFRKSKQERVERFQDFLEVKGIGKRRMETLKQHLILD</sequence>
<proteinExistence type="predicted"/>
<keyword evidence="2" id="KW-1185">Reference proteome</keyword>
<comment type="caution">
    <text evidence="1">The sequence shown here is derived from an EMBL/GenBank/DDBJ whole genome shotgun (WGS) entry which is preliminary data.</text>
</comment>
<name>A0A317T7M9_9CHLB</name>
<dbReference type="RefSeq" id="WP_110022429.1">
    <property type="nucleotide sequence ID" value="NZ_PDNZ01000002.1"/>
</dbReference>
<organism evidence="1 2">
    <name type="scientific">Prosthecochloris marina</name>
    <dbReference type="NCBI Taxonomy" id="2017681"/>
    <lineage>
        <taxon>Bacteria</taxon>
        <taxon>Pseudomonadati</taxon>
        <taxon>Chlorobiota</taxon>
        <taxon>Chlorobiia</taxon>
        <taxon>Chlorobiales</taxon>
        <taxon>Chlorobiaceae</taxon>
        <taxon>Prosthecochloris</taxon>
    </lineage>
</organism>
<dbReference type="EMBL" id="PDNZ01000002">
    <property type="protein sequence ID" value="PWW82713.1"/>
    <property type="molecule type" value="Genomic_DNA"/>
</dbReference>
<protein>
    <submittedName>
        <fullName evidence="1">IS110 family transposase</fullName>
    </submittedName>
</protein>
<reference evidence="2" key="1">
    <citation type="submission" date="2017-10" db="EMBL/GenBank/DDBJ databases">
        <authorList>
            <person name="Gaisin V.A."/>
            <person name="Rysina M.S."/>
            <person name="Grouzdev D.S."/>
        </authorList>
    </citation>
    <scope>NUCLEOTIDE SEQUENCE [LARGE SCALE GENOMIC DNA]</scope>
    <source>
        <strain evidence="2">V1</strain>
    </source>
</reference>
<accession>A0A317T7M9</accession>
<dbReference type="InterPro" id="IPR010994">
    <property type="entry name" value="RuvA_2-like"/>
</dbReference>
<evidence type="ECO:0000313" key="1">
    <source>
        <dbReference type="EMBL" id="PWW82713.1"/>
    </source>
</evidence>
<dbReference type="Proteomes" id="UP000246278">
    <property type="component" value="Unassembled WGS sequence"/>
</dbReference>